<keyword evidence="6" id="KW-0411">Iron-sulfur</keyword>
<evidence type="ECO:0000313" key="8">
    <source>
        <dbReference type="EMBL" id="NBE07885.1"/>
    </source>
</evidence>
<dbReference type="Gene3D" id="3.90.480.10">
    <property type="entry name" value="Sulfite Reductase Hemoprotein,Domain 2"/>
    <property type="match status" value="1"/>
</dbReference>
<dbReference type="EMBL" id="JAAATW010000002">
    <property type="protein sequence ID" value="NBE07885.1"/>
    <property type="molecule type" value="Genomic_DNA"/>
</dbReference>
<dbReference type="SUPFAM" id="SSF56014">
    <property type="entry name" value="Nitrite and sulphite reductase 4Fe-4S domain-like"/>
    <property type="match status" value="1"/>
</dbReference>
<gene>
    <name evidence="8" type="primary">cobG</name>
    <name evidence="8" type="ORF">GU920_10080</name>
</gene>
<evidence type="ECO:0000256" key="2">
    <source>
        <dbReference type="ARBA" id="ARBA00022617"/>
    </source>
</evidence>
<reference evidence="9" key="1">
    <citation type="submission" date="2020-01" db="EMBL/GenBank/DDBJ databases">
        <title>Sphingomonas sp. strain CSW-10.</title>
        <authorList>
            <person name="Chen W.-M."/>
        </authorList>
    </citation>
    <scope>NUCLEOTIDE SEQUENCE [LARGE SCALE GENOMIC DNA]</scope>
    <source>
        <strain evidence="9">CCP-1</strain>
    </source>
</reference>
<dbReference type="InterPro" id="IPR005117">
    <property type="entry name" value="NiRdtase/SiRdtase_haem-b_fer"/>
</dbReference>
<accession>A0ABW9Y5S9</accession>
<evidence type="ECO:0000256" key="3">
    <source>
        <dbReference type="ARBA" id="ARBA00022723"/>
    </source>
</evidence>
<dbReference type="NCBIfam" id="TIGR02435">
    <property type="entry name" value="CobG"/>
    <property type="match status" value="1"/>
</dbReference>
<evidence type="ECO:0000313" key="9">
    <source>
        <dbReference type="Proteomes" id="UP001517376"/>
    </source>
</evidence>
<dbReference type="PANTHER" id="PTHR32439:SF9">
    <property type="entry name" value="BLR3264 PROTEIN"/>
    <property type="match status" value="1"/>
</dbReference>
<keyword evidence="9" id="KW-1185">Reference proteome</keyword>
<keyword evidence="1" id="KW-0004">4Fe-4S</keyword>
<dbReference type="InterPro" id="IPR045854">
    <property type="entry name" value="NO2/SO3_Rdtase_4Fe4S_sf"/>
</dbReference>
<keyword evidence="3" id="KW-0479">Metal-binding</keyword>
<dbReference type="InterPro" id="IPR051329">
    <property type="entry name" value="NIR_SIR_4Fe-4S"/>
</dbReference>
<organism evidence="8 9">
    <name type="scientific">Paragemmobacter ruber</name>
    <dbReference type="NCBI Taxonomy" id="1985673"/>
    <lineage>
        <taxon>Bacteria</taxon>
        <taxon>Pseudomonadati</taxon>
        <taxon>Pseudomonadota</taxon>
        <taxon>Alphaproteobacteria</taxon>
        <taxon>Rhodobacterales</taxon>
        <taxon>Paracoccaceae</taxon>
        <taxon>Paragemmobacter</taxon>
    </lineage>
</organism>
<evidence type="ECO:0000256" key="6">
    <source>
        <dbReference type="ARBA" id="ARBA00023014"/>
    </source>
</evidence>
<protein>
    <submittedName>
        <fullName evidence="8">Precorrin-3B synthase</fullName>
        <ecNumber evidence="8">1.14.13.83</ecNumber>
    </submittedName>
</protein>
<keyword evidence="2" id="KW-0349">Heme</keyword>
<keyword evidence="4 8" id="KW-0560">Oxidoreductase</keyword>
<evidence type="ECO:0000256" key="5">
    <source>
        <dbReference type="ARBA" id="ARBA00023004"/>
    </source>
</evidence>
<dbReference type="Pfam" id="PF03460">
    <property type="entry name" value="NIR_SIR_ferr"/>
    <property type="match status" value="1"/>
</dbReference>
<evidence type="ECO:0000256" key="1">
    <source>
        <dbReference type="ARBA" id="ARBA00022485"/>
    </source>
</evidence>
<dbReference type="Gene3D" id="3.30.413.10">
    <property type="entry name" value="Sulfite Reductase Hemoprotein, domain 1"/>
    <property type="match status" value="2"/>
</dbReference>
<dbReference type="GO" id="GO:0043818">
    <property type="term" value="F:precorrin-3B synthase activity"/>
    <property type="evidence" value="ECO:0007669"/>
    <property type="project" value="UniProtKB-EC"/>
</dbReference>
<dbReference type="EC" id="1.14.13.83" evidence="8"/>
<feature type="domain" description="Nitrite/Sulfite reductase ferredoxin-like" evidence="7">
    <location>
        <begin position="3"/>
        <end position="65"/>
    </location>
</feature>
<keyword evidence="5" id="KW-0408">Iron</keyword>
<evidence type="ECO:0000259" key="7">
    <source>
        <dbReference type="Pfam" id="PF03460"/>
    </source>
</evidence>
<dbReference type="SUPFAM" id="SSF55124">
    <property type="entry name" value="Nitrite/Sulfite reductase N-terminal domain-like"/>
    <property type="match status" value="1"/>
</dbReference>
<proteinExistence type="predicted"/>
<dbReference type="Proteomes" id="UP001517376">
    <property type="component" value="Unassembled WGS sequence"/>
</dbReference>
<dbReference type="InterPro" id="IPR012798">
    <property type="entry name" value="Cbl_synth_CobG-like"/>
</dbReference>
<sequence length="372" mass="37559">MASGDGLVVRVRPHAGRLSPAQAAGIAAAARAHGNGLIDLSARGNVQLRGVTEASHPALIADLTQLGLIDRDLAGESRRNITVAPFVRADALATALEEALAEAPDLPGKFGFVLDVGPERWLAGASGDIRIERGAGGGLILRADGLPTGCAVTEAEAAARALEMARWFVAAGGVAQGRGRMAALIARGVLPPEDLRGPVAPAPAMPAPGPGLRAEGALVALAFGQLEAATLAALAGLGHDLRLTPWRMVLVEGAAALPDLPGLVTDPTAPILRVIACTGAPGCPQALAPTRDLARRLAPLVPEGAILHVSGCAKGCALPRPAPLVLTATTTGIRLIRGDIAAGAGRDLTAAQITDDIAAHLTQTRPDLTGTP</sequence>
<dbReference type="PANTHER" id="PTHR32439">
    <property type="entry name" value="FERREDOXIN--NITRITE REDUCTASE, CHLOROPLASTIC"/>
    <property type="match status" value="1"/>
</dbReference>
<dbReference type="InterPro" id="IPR036136">
    <property type="entry name" value="Nit/Sulf_reduc_fer-like_dom_sf"/>
</dbReference>
<comment type="caution">
    <text evidence="8">The sequence shown here is derived from an EMBL/GenBank/DDBJ whole genome shotgun (WGS) entry which is preliminary data.</text>
</comment>
<name>A0ABW9Y5S9_9RHOB</name>
<evidence type="ECO:0000256" key="4">
    <source>
        <dbReference type="ARBA" id="ARBA00023002"/>
    </source>
</evidence>